<dbReference type="FunFam" id="3.40.50.10330:FF:000019">
    <property type="entry name" value="NAD kinase 2, chloroplastic"/>
    <property type="match status" value="1"/>
</dbReference>
<comment type="subcellular location">
    <subcellularLocation>
        <location evidence="1">Plastid</location>
        <location evidence="1">Chloroplast</location>
    </subcellularLocation>
</comment>
<dbReference type="EMBL" id="LFYR01001090">
    <property type="protein sequence ID" value="KMZ64896.1"/>
    <property type="molecule type" value="Genomic_DNA"/>
</dbReference>
<dbReference type="EC" id="2.7.1.23" evidence="3"/>
<protein>
    <recommendedName>
        <fullName evidence="3">NAD(+) kinase</fullName>
        <ecNumber evidence="3">2.7.1.23</ecNumber>
    </recommendedName>
</protein>
<evidence type="ECO:0000256" key="14">
    <source>
        <dbReference type="ARBA" id="ARBA00047925"/>
    </source>
</evidence>
<organism evidence="18 19">
    <name type="scientific">Zostera marina</name>
    <name type="common">Eelgrass</name>
    <dbReference type="NCBI Taxonomy" id="29655"/>
    <lineage>
        <taxon>Eukaryota</taxon>
        <taxon>Viridiplantae</taxon>
        <taxon>Streptophyta</taxon>
        <taxon>Embryophyta</taxon>
        <taxon>Tracheophyta</taxon>
        <taxon>Spermatophyta</taxon>
        <taxon>Magnoliopsida</taxon>
        <taxon>Liliopsida</taxon>
        <taxon>Zosteraceae</taxon>
        <taxon>Zostera</taxon>
    </lineage>
</organism>
<dbReference type="GO" id="GO:0009507">
    <property type="term" value="C:chloroplast"/>
    <property type="evidence" value="ECO:0007669"/>
    <property type="project" value="UniProtKB-SubCell"/>
</dbReference>
<dbReference type="HAMAP" id="MF_00361">
    <property type="entry name" value="NAD_kinase"/>
    <property type="match status" value="1"/>
</dbReference>
<evidence type="ECO:0000256" key="11">
    <source>
        <dbReference type="ARBA" id="ARBA00022860"/>
    </source>
</evidence>
<dbReference type="Proteomes" id="UP000036987">
    <property type="component" value="Unassembled WGS sequence"/>
</dbReference>
<evidence type="ECO:0000256" key="8">
    <source>
        <dbReference type="ARBA" id="ARBA00022777"/>
    </source>
</evidence>
<keyword evidence="13" id="KW-0520">NAD</keyword>
<dbReference type="Gene3D" id="3.90.190.10">
    <property type="entry name" value="Protein tyrosine phosphatase superfamily"/>
    <property type="match status" value="1"/>
</dbReference>
<sequence length="993" mass="109740">MNQPLFVEMNLQVMAVLGNGVPRIGLGLGLGGPVAKVEKIGVGIVGGWFVVKKKLISRKLSFFRVRASFSGSSTSRLGLNPETFQPQESSKMLWIGPVPGDISEVEAYCRIFRAAEKLNTAVMRTVCNPETGECDAPYDNMPILEEKVVTMLGSMLPLLNRGREEVLSGRSSLANTYRGADLSVMESKLPPLAVFRGDMKKCCENLHVALANYLTPLDNQSANIWEKMQRLKNVCYDAGFPRGEGHPNPTLFANWSPVYLSNKKEEITAEDCEVAFWKGGQVTAEGLNWLLDKRFKTIVDLRNDVVVDKYYQKAIDHAISNGKLELVTMHVEVGTAPSMEQVKQFAGLVSDLSKQPLYLHSQEGVSRTSAMVSRWRQYIGRLLSRSTSNKTNRKDAFEEGSKVTSPPKYDSSKQEVELLSNENGSPLKELGSDVSVAPIGANHANGDSSDMNINGVTKSSDGEVAEASNYGIVKGVNPLKSQIPTVDIFSRKEMTHFFNHKKISPQTFLDSQSERFRNRIIFRGGSTVSVKKFGTNLAAQSSESTNPAKTNGAYSGTMSSSNVINFNEHRKRRNDHSPSLVDSGEIFNFPKSSTPSKVNGQVLSGDGEKMISNGTSKPIDGSADLVEGNMCASTTGVVRIQSRKKAEMFLVRTDGVSCSREKVTESSLAFTHPSTQQQMLMWKSPPKTVLLLKKLGNELMEEAKEVTSFLHHQEKMNILVEPDVHDMFARIPGFGYVQTFYSQDISDLHERVDFVACLGGDGVILHASNLFKGAVPPVVSFNLGSLGFLTSHTFEDYMEDLRSVIHGNNTLGVYITLRMRLHCQVFRKGQAVPGKIFDVLNEVVVDRGSNPYISKIECYEHMRLITKVQGDGVIVATPTGSTAYSTAAGGSMVHPNVPCMLFTPICPHSLSFRPVILPDSAQLELKIPEDARSNAWVSFDGKRRQQLSRGDSVKICMSQHPLPTVNKFDQTGDWFRSLIRCLNWNERLEQRAF</sequence>
<evidence type="ECO:0000256" key="1">
    <source>
        <dbReference type="ARBA" id="ARBA00004229"/>
    </source>
</evidence>
<keyword evidence="7" id="KW-0547">Nucleotide-binding</keyword>
<reference evidence="19" key="1">
    <citation type="journal article" date="2016" name="Nature">
        <title>The genome of the seagrass Zostera marina reveals angiosperm adaptation to the sea.</title>
        <authorList>
            <person name="Olsen J.L."/>
            <person name="Rouze P."/>
            <person name="Verhelst B."/>
            <person name="Lin Y.-C."/>
            <person name="Bayer T."/>
            <person name="Collen J."/>
            <person name="Dattolo E."/>
            <person name="De Paoli E."/>
            <person name="Dittami S."/>
            <person name="Maumus F."/>
            <person name="Michel G."/>
            <person name="Kersting A."/>
            <person name="Lauritano C."/>
            <person name="Lohaus R."/>
            <person name="Toepel M."/>
            <person name="Tonon T."/>
            <person name="Vanneste K."/>
            <person name="Amirebrahimi M."/>
            <person name="Brakel J."/>
            <person name="Bostroem C."/>
            <person name="Chovatia M."/>
            <person name="Grimwood J."/>
            <person name="Jenkins J.W."/>
            <person name="Jueterbock A."/>
            <person name="Mraz A."/>
            <person name="Stam W.T."/>
            <person name="Tice H."/>
            <person name="Bornberg-Bauer E."/>
            <person name="Green P.J."/>
            <person name="Pearson G.A."/>
            <person name="Procaccini G."/>
            <person name="Duarte C.M."/>
            <person name="Schmutz J."/>
            <person name="Reusch T.B.H."/>
            <person name="Van de Peer Y."/>
        </authorList>
    </citation>
    <scope>NUCLEOTIDE SEQUENCE [LARGE SCALE GENOMIC DNA]</scope>
    <source>
        <strain evidence="19">cv. Finnish</strain>
    </source>
</reference>
<dbReference type="GO" id="GO:0006741">
    <property type="term" value="P:NADP+ biosynthetic process"/>
    <property type="evidence" value="ECO:0000318"/>
    <property type="project" value="GO_Central"/>
</dbReference>
<evidence type="ECO:0000256" key="3">
    <source>
        <dbReference type="ARBA" id="ARBA00012120"/>
    </source>
</evidence>
<gene>
    <name evidence="18" type="ORF">ZOSMA_345G00120</name>
</gene>
<dbReference type="SUPFAM" id="SSF52799">
    <property type="entry name" value="(Phosphotyrosine protein) phosphatases II"/>
    <property type="match status" value="1"/>
</dbReference>
<feature type="compositionally biased region" description="Basic and acidic residues" evidence="16">
    <location>
        <begin position="392"/>
        <end position="401"/>
    </location>
</feature>
<evidence type="ECO:0000256" key="7">
    <source>
        <dbReference type="ARBA" id="ARBA00022741"/>
    </source>
</evidence>
<keyword evidence="10" id="KW-0521">NADP</keyword>
<evidence type="ECO:0000256" key="2">
    <source>
        <dbReference type="ARBA" id="ARBA00010995"/>
    </source>
</evidence>
<keyword evidence="11" id="KW-0112">Calmodulin-binding</keyword>
<keyword evidence="4" id="KW-0150">Chloroplast</keyword>
<dbReference type="InterPro" id="IPR016064">
    <property type="entry name" value="NAD/diacylglycerol_kinase_sf"/>
</dbReference>
<dbReference type="InterPro" id="IPR017437">
    <property type="entry name" value="ATP-NAD_kinase_PpnK-typ_C"/>
</dbReference>
<evidence type="ECO:0000259" key="17">
    <source>
        <dbReference type="Pfam" id="PF22741"/>
    </source>
</evidence>
<dbReference type="GO" id="GO:0003951">
    <property type="term" value="F:NAD+ kinase activity"/>
    <property type="evidence" value="ECO:0000318"/>
    <property type="project" value="GO_Central"/>
</dbReference>
<keyword evidence="8 18" id="KW-0418">Kinase</keyword>
<dbReference type="Gene3D" id="3.40.50.10330">
    <property type="entry name" value="Probable inorganic polyphosphate/atp-NAD kinase, domain 1"/>
    <property type="match status" value="1"/>
</dbReference>
<dbReference type="InterPro" id="IPR029021">
    <property type="entry name" value="Prot-tyrosine_phosphatase-like"/>
</dbReference>
<evidence type="ECO:0000256" key="6">
    <source>
        <dbReference type="ARBA" id="ARBA00022679"/>
    </source>
</evidence>
<dbReference type="PANTHER" id="PTHR20275:SF6">
    <property type="entry name" value="NAD KINASE 2, CHLOROPLASTIC"/>
    <property type="match status" value="1"/>
</dbReference>
<dbReference type="Gene3D" id="2.60.200.30">
    <property type="entry name" value="Probable inorganic polyphosphate/atp-NAD kinase, domain 2"/>
    <property type="match status" value="1"/>
</dbReference>
<dbReference type="PANTHER" id="PTHR20275">
    <property type="entry name" value="NAD KINASE"/>
    <property type="match status" value="1"/>
</dbReference>
<comment type="similarity">
    <text evidence="2">Belongs to the NAD kinase family.</text>
</comment>
<evidence type="ECO:0000256" key="13">
    <source>
        <dbReference type="ARBA" id="ARBA00023027"/>
    </source>
</evidence>
<keyword evidence="19" id="KW-1185">Reference proteome</keyword>
<comment type="caution">
    <text evidence="18">The sequence shown here is derived from an EMBL/GenBank/DDBJ whole genome shotgun (WGS) entry which is preliminary data.</text>
</comment>
<evidence type="ECO:0000256" key="4">
    <source>
        <dbReference type="ARBA" id="ARBA00022528"/>
    </source>
</evidence>
<dbReference type="Pfam" id="PF20143">
    <property type="entry name" value="NAD_kinase_C"/>
    <property type="match status" value="1"/>
</dbReference>
<dbReference type="InterPro" id="IPR017438">
    <property type="entry name" value="ATP-NAD_kinase_N"/>
</dbReference>
<dbReference type="OMA" id="DCEASDM"/>
<keyword evidence="5" id="KW-0934">Plastid</keyword>
<evidence type="ECO:0000256" key="10">
    <source>
        <dbReference type="ARBA" id="ARBA00022857"/>
    </source>
</evidence>
<comment type="catalytic activity">
    <reaction evidence="14">
        <text>NAD(+) + ATP = ADP + NADP(+) + H(+)</text>
        <dbReference type="Rhea" id="RHEA:18629"/>
        <dbReference type="ChEBI" id="CHEBI:15378"/>
        <dbReference type="ChEBI" id="CHEBI:30616"/>
        <dbReference type="ChEBI" id="CHEBI:57540"/>
        <dbReference type="ChEBI" id="CHEBI:58349"/>
        <dbReference type="ChEBI" id="CHEBI:456216"/>
        <dbReference type="EC" id="2.7.1.23"/>
    </reaction>
</comment>
<dbReference type="Pfam" id="PF22741">
    <property type="entry name" value="PTP-NADK"/>
    <property type="match status" value="1"/>
</dbReference>
<dbReference type="GO" id="GO:0005524">
    <property type="term" value="F:ATP binding"/>
    <property type="evidence" value="ECO:0007669"/>
    <property type="project" value="UniProtKB-KW"/>
</dbReference>
<keyword evidence="9" id="KW-0067">ATP-binding</keyword>
<keyword evidence="6" id="KW-0808">Transferase</keyword>
<feature type="domain" description="DSP-PTPase phosphatase fused to NAD+ Kinase" evidence="17">
    <location>
        <begin position="247"/>
        <end position="399"/>
    </location>
</feature>
<evidence type="ECO:0000313" key="19">
    <source>
        <dbReference type="Proteomes" id="UP000036987"/>
    </source>
</evidence>
<evidence type="ECO:0000313" key="18">
    <source>
        <dbReference type="EMBL" id="KMZ64896.1"/>
    </source>
</evidence>
<dbReference type="InterPro" id="IPR055214">
    <property type="entry name" value="PTP-NADK"/>
</dbReference>
<evidence type="ECO:0000256" key="16">
    <source>
        <dbReference type="SAM" id="MobiDB-lite"/>
    </source>
</evidence>
<evidence type="ECO:0000256" key="15">
    <source>
        <dbReference type="ARBA" id="ARBA00053646"/>
    </source>
</evidence>
<dbReference type="STRING" id="29655.A0A0K9P786"/>
<dbReference type="AlphaFoldDB" id="A0A0K9P786"/>
<dbReference type="SUPFAM" id="SSF111331">
    <property type="entry name" value="NAD kinase/diacylglycerol kinase-like"/>
    <property type="match status" value="1"/>
</dbReference>
<evidence type="ECO:0000256" key="5">
    <source>
        <dbReference type="ARBA" id="ARBA00022640"/>
    </source>
</evidence>
<evidence type="ECO:0000256" key="9">
    <source>
        <dbReference type="ARBA" id="ARBA00022840"/>
    </source>
</evidence>
<accession>A0A0K9P786</accession>
<proteinExistence type="inferred from homology"/>
<name>A0A0K9P786_ZOSMR</name>
<dbReference type="FunFam" id="2.60.200.30:FF:000004">
    <property type="entry name" value="NAD kinase 2, chloroplastic"/>
    <property type="match status" value="1"/>
</dbReference>
<dbReference type="GO" id="GO:0005516">
    <property type="term" value="F:calmodulin binding"/>
    <property type="evidence" value="ECO:0007669"/>
    <property type="project" value="UniProtKB-KW"/>
</dbReference>
<evidence type="ECO:0000256" key="12">
    <source>
        <dbReference type="ARBA" id="ARBA00022946"/>
    </source>
</evidence>
<dbReference type="InterPro" id="IPR002504">
    <property type="entry name" value="NADK"/>
</dbReference>
<dbReference type="GO" id="GO:0019674">
    <property type="term" value="P:NAD+ metabolic process"/>
    <property type="evidence" value="ECO:0007669"/>
    <property type="project" value="InterPro"/>
</dbReference>
<dbReference type="OrthoDB" id="24581at2759"/>
<keyword evidence="12" id="KW-0809">Transit peptide</keyword>
<feature type="region of interest" description="Disordered" evidence="16">
    <location>
        <begin position="389"/>
        <end position="413"/>
    </location>
</feature>
<comment type="function">
    <text evidence="15">Involved in chlorophyll synthesis and chloroplast protection against oxidative damage.</text>
</comment>
<dbReference type="Pfam" id="PF01513">
    <property type="entry name" value="NAD_kinase"/>
    <property type="match status" value="1"/>
</dbReference>